<gene>
    <name evidence="1" type="ORF">FocTR4_00013394</name>
</gene>
<proteinExistence type="predicted"/>
<name>A0A5C6SK74_FUSOC</name>
<evidence type="ECO:0000313" key="2">
    <source>
        <dbReference type="Proteomes" id="UP000321331"/>
    </source>
</evidence>
<sequence>MASLDPIATAFIDYKYDEAVGFEGIDGIPCLACVATIDHDVRCRCLVNESGDTSCLLCDRNETVCDLYWNFVVNLSRRESQTSYRSSVSPTATGRQIWRRGRALGGCGSAWRELHMRLKNPDNLKILAVKESTSSREMLALSLLQSAGANLSLEEVRDRIAAVQPAYTSTGKSVGTLRDSLVRLSSAVRSFTLVGCLFILVKREQTKLSNTTKDLKLLALK</sequence>
<dbReference type="EMBL" id="VMNF01000012">
    <property type="protein sequence ID" value="TXB98763.1"/>
    <property type="molecule type" value="Genomic_DNA"/>
</dbReference>
<protein>
    <submittedName>
        <fullName evidence="1">Uncharacterized protein</fullName>
    </submittedName>
</protein>
<evidence type="ECO:0000313" key="1">
    <source>
        <dbReference type="EMBL" id="TXB98763.1"/>
    </source>
</evidence>
<reference evidence="1 2" key="1">
    <citation type="submission" date="2019-07" db="EMBL/GenBank/DDBJ databases">
        <title>The First High-Quality Draft Genome Sequence of the Causal Agent of the Current Panama Disease Epidemic.</title>
        <authorList>
            <person name="Warmington R.J."/>
            <person name="Kay W."/>
            <person name="Jeffries A."/>
            <person name="Bebber D."/>
            <person name="Moore K."/>
            <person name="Studholme D.J."/>
        </authorList>
    </citation>
    <scope>NUCLEOTIDE SEQUENCE [LARGE SCALE GENOMIC DNA]</scope>
    <source>
        <strain evidence="1 2">TR4</strain>
    </source>
</reference>
<accession>A0A5C6SK74</accession>
<comment type="caution">
    <text evidence="1">The sequence shown here is derived from an EMBL/GenBank/DDBJ whole genome shotgun (WGS) entry which is preliminary data.</text>
</comment>
<dbReference type="Proteomes" id="UP000321331">
    <property type="component" value="Unassembled WGS sequence"/>
</dbReference>
<organism evidence="1 2">
    <name type="scientific">Fusarium oxysporum f. sp. cubense</name>
    <dbReference type="NCBI Taxonomy" id="61366"/>
    <lineage>
        <taxon>Eukaryota</taxon>
        <taxon>Fungi</taxon>
        <taxon>Dikarya</taxon>
        <taxon>Ascomycota</taxon>
        <taxon>Pezizomycotina</taxon>
        <taxon>Sordariomycetes</taxon>
        <taxon>Hypocreomycetidae</taxon>
        <taxon>Hypocreales</taxon>
        <taxon>Nectriaceae</taxon>
        <taxon>Fusarium</taxon>
        <taxon>Fusarium oxysporum species complex</taxon>
    </lineage>
</organism>
<dbReference type="AlphaFoldDB" id="A0A5C6SK74"/>